<comment type="similarity">
    <text evidence="1">Belongs to the leucine-binding protein family.</text>
</comment>
<dbReference type="PATRIC" id="fig|1796491.3.peg.2761"/>
<reference evidence="5 6" key="2">
    <citation type="submission" date="2016-03" db="EMBL/GenBank/DDBJ databases">
        <title>New uncultured bacterium of the family Gallionellaceae from acid mine drainage: description and reconstruction of genome based on metagenomic analysis of microbial community.</title>
        <authorList>
            <person name="Kadnikov V."/>
            <person name="Ivasenko D."/>
            <person name="Beletsky A."/>
            <person name="Mardanov A."/>
            <person name="Danilova E."/>
            <person name="Pimenov N."/>
            <person name="Karnachuk O."/>
            <person name="Ravin N."/>
        </authorList>
    </citation>
    <scope>NUCLEOTIDE SEQUENCE [LARGE SCALE GENOMIC DNA]</scope>
    <source>
        <strain evidence="5">ShG14-8</strain>
    </source>
</reference>
<organism evidence="5 6">
    <name type="scientific">Candidatus Gallionella acididurans</name>
    <dbReference type="NCBI Taxonomy" id="1796491"/>
    <lineage>
        <taxon>Bacteria</taxon>
        <taxon>Pseudomonadati</taxon>
        <taxon>Pseudomonadota</taxon>
        <taxon>Betaproteobacteria</taxon>
        <taxon>Nitrosomonadales</taxon>
        <taxon>Gallionellaceae</taxon>
        <taxon>Gallionella</taxon>
    </lineage>
</organism>
<dbReference type="InterPro" id="IPR028082">
    <property type="entry name" value="Peripla_BP_I"/>
</dbReference>
<dbReference type="Gene3D" id="3.40.50.2300">
    <property type="match status" value="2"/>
</dbReference>
<accession>A0A139BQV0</accession>
<feature type="signal peptide" evidence="3">
    <location>
        <begin position="1"/>
        <end position="24"/>
    </location>
</feature>
<feature type="chain" id="PRO_5007483872" evidence="3">
    <location>
        <begin position="25"/>
        <end position="403"/>
    </location>
</feature>
<dbReference type="Proteomes" id="UP000070578">
    <property type="component" value="Unassembled WGS sequence"/>
</dbReference>
<dbReference type="EMBL" id="LSLI01000081">
    <property type="protein sequence ID" value="KXS31332.1"/>
    <property type="molecule type" value="Genomic_DNA"/>
</dbReference>
<dbReference type="PANTHER" id="PTHR30483">
    <property type="entry name" value="LEUCINE-SPECIFIC-BINDING PROTEIN"/>
    <property type="match status" value="1"/>
</dbReference>
<dbReference type="PANTHER" id="PTHR30483:SF37">
    <property type="entry name" value="ABC TRANSPORTER SUBSTRATE-BINDING PROTEIN"/>
    <property type="match status" value="1"/>
</dbReference>
<keyword evidence="2 3" id="KW-0732">Signal</keyword>
<proteinExistence type="inferred from homology"/>
<protein>
    <submittedName>
        <fullName evidence="5">Amino acid ABC transporter substrate-binding protein</fullName>
    </submittedName>
</protein>
<dbReference type="InterPro" id="IPR051010">
    <property type="entry name" value="BCAA_transport"/>
</dbReference>
<evidence type="ECO:0000313" key="6">
    <source>
        <dbReference type="Proteomes" id="UP000070578"/>
    </source>
</evidence>
<dbReference type="CDD" id="cd06338">
    <property type="entry name" value="PBP1_ABC_ligand_binding-like"/>
    <property type="match status" value="1"/>
</dbReference>
<dbReference type="InterPro" id="IPR028081">
    <property type="entry name" value="Leu-bd"/>
</dbReference>
<name>A0A139BQV0_9PROT</name>
<evidence type="ECO:0000256" key="2">
    <source>
        <dbReference type="ARBA" id="ARBA00022729"/>
    </source>
</evidence>
<feature type="domain" description="Leucine-binding protein" evidence="4">
    <location>
        <begin position="31"/>
        <end position="376"/>
    </location>
</feature>
<reference evidence="5 6" key="1">
    <citation type="submission" date="2016-02" db="EMBL/GenBank/DDBJ databases">
        <authorList>
            <person name="Wen L."/>
            <person name="He K."/>
            <person name="Yang H."/>
        </authorList>
    </citation>
    <scope>NUCLEOTIDE SEQUENCE [LARGE SCALE GENOMIC DNA]</scope>
    <source>
        <strain evidence="5">ShG14-8</strain>
    </source>
</reference>
<gene>
    <name evidence="5" type="ORF">AWT59_2534</name>
</gene>
<evidence type="ECO:0000256" key="1">
    <source>
        <dbReference type="ARBA" id="ARBA00010062"/>
    </source>
</evidence>
<dbReference type="SUPFAM" id="SSF53822">
    <property type="entry name" value="Periplasmic binding protein-like I"/>
    <property type="match status" value="1"/>
</dbReference>
<evidence type="ECO:0000259" key="4">
    <source>
        <dbReference type="Pfam" id="PF13458"/>
    </source>
</evidence>
<evidence type="ECO:0000313" key="5">
    <source>
        <dbReference type="EMBL" id="KXS31332.1"/>
    </source>
</evidence>
<evidence type="ECO:0000256" key="3">
    <source>
        <dbReference type="SAM" id="SignalP"/>
    </source>
</evidence>
<sequence>MSSSHTGFLSRLFLLLITCVPVFAAAAQDVVLGASVQLTGPVANTGRYYRDSYQFAVDKINAAGGVKIAGQSHKLVLKLYDNQSDVNLSMRQYTQLVTEDKVNLLLGPFASNFALADSAISEKYKVPMVQGGGASDQIFARKFQYIFGTLAPASNYFGSTISMLKLLKPAPKSVALLYADDAFDVSVAEGTRPMLKQAGLNVVLDERYSTNATDFNSLLSQIKSQNADVVLVAGHETEILNFVRQAKSLEVAPKMYSFTVGVPSEDFRKALGRDANYAFGMTPWLPSAELKDRWFGDAGQFAKAYKAKFGYDPDYHAASGAADVEALVQAMEDAGSLDPQKVRDALARIRFDSLYGPIAFNANGQIELPQMVIQVQGDNVVEIYGLKGLIKQPKYPMPAWNQR</sequence>
<comment type="caution">
    <text evidence="5">The sequence shown here is derived from an EMBL/GenBank/DDBJ whole genome shotgun (WGS) entry which is preliminary data.</text>
</comment>
<dbReference type="AlphaFoldDB" id="A0A139BQV0"/>
<dbReference type="Pfam" id="PF13458">
    <property type="entry name" value="Peripla_BP_6"/>
    <property type="match status" value="1"/>
</dbReference>